<feature type="transmembrane region" description="Helical" evidence="1">
    <location>
        <begin position="6"/>
        <end position="24"/>
    </location>
</feature>
<organism evidence="2 3">
    <name type="scientific">Actinocatenispora thailandica</name>
    <dbReference type="NCBI Taxonomy" id="227318"/>
    <lineage>
        <taxon>Bacteria</taxon>
        <taxon>Bacillati</taxon>
        <taxon>Actinomycetota</taxon>
        <taxon>Actinomycetes</taxon>
        <taxon>Micromonosporales</taxon>
        <taxon>Micromonosporaceae</taxon>
        <taxon>Actinocatenispora</taxon>
    </lineage>
</organism>
<dbReference type="KEGG" id="atl:Athai_44020"/>
<keyword evidence="1" id="KW-0472">Membrane</keyword>
<reference evidence="2 3" key="1">
    <citation type="submission" date="2020-08" db="EMBL/GenBank/DDBJ databases">
        <title>Whole genome shotgun sequence of Actinocatenispora thailandica NBRC 105041.</title>
        <authorList>
            <person name="Komaki H."/>
            <person name="Tamura T."/>
        </authorList>
    </citation>
    <scope>NUCLEOTIDE SEQUENCE [LARGE SCALE GENOMIC DNA]</scope>
    <source>
        <strain evidence="2 3">NBRC 105041</strain>
    </source>
</reference>
<keyword evidence="1" id="KW-1133">Transmembrane helix</keyword>
<keyword evidence="1" id="KW-0812">Transmembrane</keyword>
<dbReference type="AlphaFoldDB" id="A0A7R7DS95"/>
<accession>A0A7R7DS95</accession>
<dbReference type="EMBL" id="AP023355">
    <property type="protein sequence ID" value="BCJ36899.1"/>
    <property type="molecule type" value="Genomic_DNA"/>
</dbReference>
<proteinExistence type="predicted"/>
<evidence type="ECO:0000256" key="1">
    <source>
        <dbReference type="SAM" id="Phobius"/>
    </source>
</evidence>
<dbReference type="RefSeq" id="WP_203963195.1">
    <property type="nucleotide sequence ID" value="NZ_AP023355.1"/>
</dbReference>
<name>A0A7R7DS95_9ACTN</name>
<gene>
    <name evidence="2" type="ORF">Athai_44020</name>
</gene>
<evidence type="ECO:0000313" key="3">
    <source>
        <dbReference type="Proteomes" id="UP000611640"/>
    </source>
</evidence>
<protein>
    <submittedName>
        <fullName evidence="2">Uncharacterized protein</fullName>
    </submittedName>
</protein>
<sequence>MLLLSMLSGLVPIAALVVGVVLLRRWGRRRLLQRVTQRAGQLAPWARSRGFTLERGPRPDIPRWFPGVPYLGDPLAAVSNRVAWLLVSGRVHGQPVHLFELRCRIWHGTKARPYVHAVAALTLTRAIPTLVIKPRWLPNVLGPETPLPQRFFAAFEVQVTDPAFRARVLTPGLMNWFLTALHAGQEPWLRCESTRLLCCGLGTLRPDRAETMLAMLRGVHRSL</sequence>
<dbReference type="Proteomes" id="UP000611640">
    <property type="component" value="Chromosome"/>
</dbReference>
<evidence type="ECO:0000313" key="2">
    <source>
        <dbReference type="EMBL" id="BCJ36899.1"/>
    </source>
</evidence>
<keyword evidence="3" id="KW-1185">Reference proteome</keyword>